<accession>A0A4U5NVL2</accession>
<proteinExistence type="predicted"/>
<sequence>MQTSKFTPELLQKTVFRIYPVASFTLVKPSDHSKVHFLPASLVYPYLFSLCSPISCSIPAPQPPSSPLKSLLFVNCTQLARSSAPLSSQL</sequence>
<gene>
    <name evidence="1" type="ORF">L596_011679</name>
</gene>
<evidence type="ECO:0000313" key="2">
    <source>
        <dbReference type="Proteomes" id="UP000298663"/>
    </source>
</evidence>
<dbReference type="AlphaFoldDB" id="A0A4U5NVL2"/>
<protein>
    <submittedName>
        <fullName evidence="1">Uncharacterized protein</fullName>
    </submittedName>
</protein>
<organism evidence="1 2">
    <name type="scientific">Steinernema carpocapsae</name>
    <name type="common">Entomopathogenic nematode</name>
    <dbReference type="NCBI Taxonomy" id="34508"/>
    <lineage>
        <taxon>Eukaryota</taxon>
        <taxon>Metazoa</taxon>
        <taxon>Ecdysozoa</taxon>
        <taxon>Nematoda</taxon>
        <taxon>Chromadorea</taxon>
        <taxon>Rhabditida</taxon>
        <taxon>Tylenchina</taxon>
        <taxon>Panagrolaimomorpha</taxon>
        <taxon>Strongyloidoidea</taxon>
        <taxon>Steinernematidae</taxon>
        <taxon>Steinernema</taxon>
    </lineage>
</organism>
<dbReference type="EMBL" id="AZBU02000003">
    <property type="protein sequence ID" value="TKR87251.1"/>
    <property type="molecule type" value="Genomic_DNA"/>
</dbReference>
<reference evidence="1 2" key="1">
    <citation type="journal article" date="2015" name="Genome Biol.">
        <title>Comparative genomics of Steinernema reveals deeply conserved gene regulatory networks.</title>
        <authorList>
            <person name="Dillman A.R."/>
            <person name="Macchietto M."/>
            <person name="Porter C.F."/>
            <person name="Rogers A."/>
            <person name="Williams B."/>
            <person name="Antoshechkin I."/>
            <person name="Lee M.M."/>
            <person name="Goodwin Z."/>
            <person name="Lu X."/>
            <person name="Lewis E.E."/>
            <person name="Goodrich-Blair H."/>
            <person name="Stock S.P."/>
            <person name="Adams B.J."/>
            <person name="Sternberg P.W."/>
            <person name="Mortazavi A."/>
        </authorList>
    </citation>
    <scope>NUCLEOTIDE SEQUENCE [LARGE SCALE GENOMIC DNA]</scope>
    <source>
        <strain evidence="1 2">ALL</strain>
    </source>
</reference>
<name>A0A4U5NVL2_STECR</name>
<keyword evidence="2" id="KW-1185">Reference proteome</keyword>
<evidence type="ECO:0000313" key="1">
    <source>
        <dbReference type="EMBL" id="TKR87251.1"/>
    </source>
</evidence>
<dbReference type="Proteomes" id="UP000298663">
    <property type="component" value="Unassembled WGS sequence"/>
</dbReference>
<comment type="caution">
    <text evidence="1">The sequence shown here is derived from an EMBL/GenBank/DDBJ whole genome shotgun (WGS) entry which is preliminary data.</text>
</comment>
<reference evidence="1 2" key="2">
    <citation type="journal article" date="2019" name="G3 (Bethesda)">
        <title>Hybrid Assembly of the Genome of the Entomopathogenic Nematode Steinernema carpocapsae Identifies the X-Chromosome.</title>
        <authorList>
            <person name="Serra L."/>
            <person name="Macchietto M."/>
            <person name="Macias-Munoz A."/>
            <person name="McGill C.J."/>
            <person name="Rodriguez I.M."/>
            <person name="Rodriguez B."/>
            <person name="Murad R."/>
            <person name="Mortazavi A."/>
        </authorList>
    </citation>
    <scope>NUCLEOTIDE SEQUENCE [LARGE SCALE GENOMIC DNA]</scope>
    <source>
        <strain evidence="1 2">ALL</strain>
    </source>
</reference>